<sequence length="151" mass="17210">MNFMILECLNGVKVKSSCEYENQLAATESVKVEEETTGLLRGKFPFILYWLSYRACQKKENDFGRLLSFGGKVVLINHVLQSLPIYLLSVMTPPKCIIYDIHRIFANFLWNFKWKEEKSSGHYLPNFGGISGPRSLYGLISYGTSIAKDTP</sequence>
<organism evidence="1 2">
    <name type="scientific">Solanum commersonii</name>
    <name type="common">Commerson's wild potato</name>
    <name type="synonym">Commerson's nightshade</name>
    <dbReference type="NCBI Taxonomy" id="4109"/>
    <lineage>
        <taxon>Eukaryota</taxon>
        <taxon>Viridiplantae</taxon>
        <taxon>Streptophyta</taxon>
        <taxon>Embryophyta</taxon>
        <taxon>Tracheophyta</taxon>
        <taxon>Spermatophyta</taxon>
        <taxon>Magnoliopsida</taxon>
        <taxon>eudicotyledons</taxon>
        <taxon>Gunneridae</taxon>
        <taxon>Pentapetalae</taxon>
        <taxon>asterids</taxon>
        <taxon>lamiids</taxon>
        <taxon>Solanales</taxon>
        <taxon>Solanaceae</taxon>
        <taxon>Solanoideae</taxon>
        <taxon>Solaneae</taxon>
        <taxon>Solanum</taxon>
    </lineage>
</organism>
<comment type="caution">
    <text evidence="1">The sequence shown here is derived from an EMBL/GenBank/DDBJ whole genome shotgun (WGS) entry which is preliminary data.</text>
</comment>
<accession>A0A9J6B0M1</accession>
<dbReference type="Proteomes" id="UP000824120">
    <property type="component" value="Chromosome 1"/>
</dbReference>
<dbReference type="PANTHER" id="PTHR33116:SF67">
    <property type="entry name" value="REVERSE TRANSCRIPTASE"/>
    <property type="match status" value="1"/>
</dbReference>
<gene>
    <name evidence="1" type="ORF">H5410_002074</name>
</gene>
<keyword evidence="2" id="KW-1185">Reference proteome</keyword>
<proteinExistence type="predicted"/>
<protein>
    <submittedName>
        <fullName evidence="1">Uncharacterized protein</fullName>
    </submittedName>
</protein>
<evidence type="ECO:0000313" key="2">
    <source>
        <dbReference type="Proteomes" id="UP000824120"/>
    </source>
</evidence>
<reference evidence="1 2" key="1">
    <citation type="submission" date="2020-09" db="EMBL/GenBank/DDBJ databases">
        <title>De no assembly of potato wild relative species, Solanum commersonii.</title>
        <authorList>
            <person name="Cho K."/>
        </authorList>
    </citation>
    <scope>NUCLEOTIDE SEQUENCE [LARGE SCALE GENOMIC DNA]</scope>
    <source>
        <strain evidence="1">LZ3.2</strain>
        <tissue evidence="1">Leaf</tissue>
    </source>
</reference>
<name>A0A9J6B0M1_SOLCO</name>
<evidence type="ECO:0000313" key="1">
    <source>
        <dbReference type="EMBL" id="KAG5630357.1"/>
    </source>
</evidence>
<dbReference type="EMBL" id="JACXVP010000001">
    <property type="protein sequence ID" value="KAG5630357.1"/>
    <property type="molecule type" value="Genomic_DNA"/>
</dbReference>
<dbReference type="AlphaFoldDB" id="A0A9J6B0M1"/>
<dbReference type="PANTHER" id="PTHR33116">
    <property type="entry name" value="REVERSE TRANSCRIPTASE ZINC-BINDING DOMAIN-CONTAINING PROTEIN-RELATED-RELATED"/>
    <property type="match status" value="1"/>
</dbReference>